<protein>
    <recommendedName>
        <fullName evidence="3">Mos1 transposase HTH domain-containing protein</fullName>
    </recommendedName>
</protein>
<dbReference type="EMBL" id="VTPC01086035">
    <property type="protein sequence ID" value="KAF2886896.1"/>
    <property type="molecule type" value="Genomic_DNA"/>
</dbReference>
<dbReference type="Proteomes" id="UP000801492">
    <property type="component" value="Unassembled WGS sequence"/>
</dbReference>
<reference evidence="1" key="1">
    <citation type="submission" date="2019-08" db="EMBL/GenBank/DDBJ databases">
        <title>The genome of the North American firefly Photinus pyralis.</title>
        <authorList>
            <consortium name="Photinus pyralis genome working group"/>
            <person name="Fallon T.R."/>
            <person name="Sander Lower S.E."/>
            <person name="Weng J.-K."/>
        </authorList>
    </citation>
    <scope>NUCLEOTIDE SEQUENCE</scope>
    <source>
        <strain evidence="1">TRF0915ILg1</strain>
        <tissue evidence="1">Whole body</tissue>
    </source>
</reference>
<dbReference type="PANTHER" id="PTHR46060">
    <property type="entry name" value="MARINER MOS1 TRANSPOSASE-LIKE PROTEIN"/>
    <property type="match status" value="1"/>
</dbReference>
<dbReference type="PANTHER" id="PTHR46060:SF3">
    <property type="entry name" value="PROTEIN GVQW3"/>
    <property type="match status" value="1"/>
</dbReference>
<organism evidence="1 2">
    <name type="scientific">Ignelater luminosus</name>
    <name type="common">Cucubano</name>
    <name type="synonym">Pyrophorus luminosus</name>
    <dbReference type="NCBI Taxonomy" id="2038154"/>
    <lineage>
        <taxon>Eukaryota</taxon>
        <taxon>Metazoa</taxon>
        <taxon>Ecdysozoa</taxon>
        <taxon>Arthropoda</taxon>
        <taxon>Hexapoda</taxon>
        <taxon>Insecta</taxon>
        <taxon>Pterygota</taxon>
        <taxon>Neoptera</taxon>
        <taxon>Endopterygota</taxon>
        <taxon>Coleoptera</taxon>
        <taxon>Polyphaga</taxon>
        <taxon>Elateriformia</taxon>
        <taxon>Elateroidea</taxon>
        <taxon>Elateridae</taxon>
        <taxon>Agrypninae</taxon>
        <taxon>Pyrophorini</taxon>
        <taxon>Ignelater</taxon>
    </lineage>
</organism>
<evidence type="ECO:0000313" key="1">
    <source>
        <dbReference type="EMBL" id="KAF2886896.1"/>
    </source>
</evidence>
<comment type="caution">
    <text evidence="1">The sequence shown here is derived from an EMBL/GenBank/DDBJ whole genome shotgun (WGS) entry which is preliminary data.</text>
</comment>
<dbReference type="OrthoDB" id="10032414at2759"/>
<gene>
    <name evidence="1" type="ORF">ILUMI_19277</name>
</gene>
<accession>A0A8K0CJM3</accession>
<sequence>MEIDELIEQRINIKFLAKLEKNSQEVHEMLKAVYGDNALKKTALFKWIKYFNEDCRNDARPGRPSTSCVDKNIERVRSPIPDSLSGWLLMN</sequence>
<keyword evidence="2" id="KW-1185">Reference proteome</keyword>
<dbReference type="Gene3D" id="1.10.10.1450">
    <property type="match status" value="1"/>
</dbReference>
<proteinExistence type="predicted"/>
<evidence type="ECO:0000313" key="2">
    <source>
        <dbReference type="Proteomes" id="UP000801492"/>
    </source>
</evidence>
<name>A0A8K0CJM3_IGNLU</name>
<dbReference type="AlphaFoldDB" id="A0A8K0CJM3"/>
<evidence type="ECO:0008006" key="3">
    <source>
        <dbReference type="Google" id="ProtNLM"/>
    </source>
</evidence>
<dbReference type="InterPro" id="IPR052709">
    <property type="entry name" value="Transposase-MT_Hybrid"/>
</dbReference>